<reference evidence="1 2" key="1">
    <citation type="journal article" date="2021" name="AMB Express">
        <title>Isolation and characterisation of Methylocystis spp. for poly-3-hydroxybutyrate production using waste methane feedstocks.</title>
        <authorList>
            <person name="Rumah B.L."/>
            <person name="Stead C.E."/>
            <person name="Claxton Stevens B.H."/>
            <person name="Minton N.P."/>
            <person name="Grosse-Honebrink A."/>
            <person name="Zhang Y."/>
        </authorList>
    </citation>
    <scope>NUCLEOTIDE SEQUENCE [LARGE SCALE GENOMIC DNA]</scope>
    <source>
        <strain evidence="1 2">BRCS1</strain>
    </source>
</reference>
<dbReference type="EMBL" id="CP044329">
    <property type="protein sequence ID" value="QGM95762.1"/>
    <property type="molecule type" value="Genomic_DNA"/>
</dbReference>
<protein>
    <submittedName>
        <fullName evidence="1">Uncharacterized protein</fullName>
    </submittedName>
</protein>
<accession>A0ABX6EN28</accession>
<dbReference type="RefSeq" id="WP_154453927.1">
    <property type="nucleotide sequence ID" value="NZ_CP044329.1"/>
</dbReference>
<geneLocation type="plasmid" evidence="1 2">
    <name>unnamed1</name>
</geneLocation>
<evidence type="ECO:0000313" key="1">
    <source>
        <dbReference type="EMBL" id="QGM95762.1"/>
    </source>
</evidence>
<gene>
    <name evidence="1" type="ORF">F7D13_16765</name>
</gene>
<keyword evidence="2" id="KW-1185">Reference proteome</keyword>
<sequence length="188" mass="20278">MSDGPHKSLPMRVGWKKFAKCADKAAFEPEQLADFAIPALEGDWREDVAPHLGALRKLLGNSNQPSLFGGANSAELESLKRLSPGNSLWHAVVDAVAQAVASGQSGEDALLQSATKALLDRGARGVRQVEEHYLRRTKEARALKLGERMEDGISGAPIEQTARRLLGMDRDAASPTPKLQGLDDGVRF</sequence>
<proteinExistence type="predicted"/>
<keyword evidence="1" id="KW-0614">Plasmid</keyword>
<organism evidence="1 2">
    <name type="scientific">Methylocystis rosea</name>
    <dbReference type="NCBI Taxonomy" id="173366"/>
    <lineage>
        <taxon>Bacteria</taxon>
        <taxon>Pseudomonadati</taxon>
        <taxon>Pseudomonadota</taxon>
        <taxon>Alphaproteobacteria</taxon>
        <taxon>Hyphomicrobiales</taxon>
        <taxon>Methylocystaceae</taxon>
        <taxon>Methylocystis</taxon>
    </lineage>
</organism>
<dbReference type="Proteomes" id="UP000424673">
    <property type="component" value="Plasmid unnamed1"/>
</dbReference>
<name>A0ABX6EN28_9HYPH</name>
<evidence type="ECO:0000313" key="2">
    <source>
        <dbReference type="Proteomes" id="UP000424673"/>
    </source>
</evidence>